<name>A0ABT4J5G7_9RHOB</name>
<protein>
    <submittedName>
        <fullName evidence="1">Uncharacterized protein</fullName>
    </submittedName>
</protein>
<gene>
    <name evidence="1" type="ORF">OU682_11920</name>
</gene>
<organism evidence="1 2">
    <name type="scientific">Paracoccus benzoatiresistens</name>
    <dbReference type="NCBI Taxonomy" id="2997341"/>
    <lineage>
        <taxon>Bacteria</taxon>
        <taxon>Pseudomonadati</taxon>
        <taxon>Pseudomonadota</taxon>
        <taxon>Alphaproteobacteria</taxon>
        <taxon>Rhodobacterales</taxon>
        <taxon>Paracoccaceae</taxon>
        <taxon>Paracoccus</taxon>
    </lineage>
</organism>
<evidence type="ECO:0000313" key="1">
    <source>
        <dbReference type="EMBL" id="MCZ0962327.1"/>
    </source>
</evidence>
<accession>A0ABT4J5G7</accession>
<dbReference type="EMBL" id="JAPTYD010000015">
    <property type="protein sequence ID" value="MCZ0962327.1"/>
    <property type="molecule type" value="Genomic_DNA"/>
</dbReference>
<sequence>MLDLHRLKVAPALVSRVPDAVLEEVREWQNRALDRTYSIRRPENGAPPRFLILLHLRRLADKGPGCRQPHGQEQGRPCGPWCRPRRFAARDQLAMMFGNRFGAKPHGPGQIHKDQDIPIFIVFFSFRH</sequence>
<evidence type="ECO:0000313" key="2">
    <source>
        <dbReference type="Proteomes" id="UP001149822"/>
    </source>
</evidence>
<proteinExistence type="predicted"/>
<reference evidence="1" key="1">
    <citation type="submission" date="2022-12" db="EMBL/GenBank/DDBJ databases">
        <title>Paracoccus sp. EF6 isolated from a lake water.</title>
        <authorList>
            <person name="Liu H."/>
        </authorList>
    </citation>
    <scope>NUCLEOTIDE SEQUENCE</scope>
    <source>
        <strain evidence="1">EF6</strain>
    </source>
</reference>
<comment type="caution">
    <text evidence="1">The sequence shown here is derived from an EMBL/GenBank/DDBJ whole genome shotgun (WGS) entry which is preliminary data.</text>
</comment>
<keyword evidence="2" id="KW-1185">Reference proteome</keyword>
<dbReference type="Proteomes" id="UP001149822">
    <property type="component" value="Unassembled WGS sequence"/>
</dbReference>